<proteinExistence type="predicted"/>
<reference evidence="5 6" key="1">
    <citation type="journal article" date="2021" name="ISME Commun">
        <title>Automated analysis of genomic sequences facilitates high-throughput and comprehensive description of bacteria.</title>
        <authorList>
            <person name="Hitch T.C.A."/>
        </authorList>
    </citation>
    <scope>NUCLEOTIDE SEQUENCE [LARGE SCALE GENOMIC DNA]</scope>
    <source>
        <strain evidence="5 6">Sanger_02</strain>
    </source>
</reference>
<dbReference type="Pfam" id="PF13424">
    <property type="entry name" value="TPR_12"/>
    <property type="match status" value="2"/>
</dbReference>
<evidence type="ECO:0000259" key="4">
    <source>
        <dbReference type="Pfam" id="PF13228"/>
    </source>
</evidence>
<evidence type="ECO:0000256" key="1">
    <source>
        <dbReference type="ARBA" id="ARBA00022737"/>
    </source>
</evidence>
<name>A0ABT2S4R6_9FIRM</name>
<dbReference type="Proteomes" id="UP001207605">
    <property type="component" value="Unassembled WGS sequence"/>
</dbReference>
<dbReference type="SMART" id="SM00028">
    <property type="entry name" value="TPR"/>
    <property type="match status" value="4"/>
</dbReference>
<sequence length="584" mass="66691">MFDLNEFLLELDHMYATNPKGVEAYLKSGLEEAGKCLDGPAMLTILNELMGYYRVMSKPEECEWCIEKAVRIAEKLGIQGTTDYATMLLNIGTAQRVMGQMDKAESNYEEAYAIFKEKLHEPDYRMATLYNNRSILYANTGRLKEAKADLQMAMELIQKLEQSDVEIAITHANIGNLCFALQELDEGLQHMQQAAEIFECQEGKKDPHYASALSGLGEGYFRKGELDKSIETYEKALQEILTNYGENDYYRVTVRNLELVRDTKKRAEAVRNQKLKGMDIARRYYEEYGKPMLEEKFPEYVDRVAAGLVGEGSECLGYDDVTSADHDFGPGFCLWLTREDYEAVGQEMQRAYTELPGEYMGFPARNVTAQGGDRVGVLCMDEFFRRYTGYEQAPDRETRNGLARWMSIPIPALRTVTNGEIFTDPLGEFTRRRETFAAYPKDVRLRKLAMSLGVMAQAGQYNYGRMRKRGDQAAAWLCVSEFVNAAIETGYHLNQMYQPFYKWKMRGMDAFHVLTDLKEKLTQLMQMSGADSENDGQSSAQSQIEDICVGVVKELNRQGLTETKEAFLEIQKQEIIRRLQSDAR</sequence>
<dbReference type="InterPro" id="IPR011990">
    <property type="entry name" value="TPR-like_helical_dom_sf"/>
</dbReference>
<dbReference type="Gene3D" id="1.25.40.10">
    <property type="entry name" value="Tetratricopeptide repeat domain"/>
    <property type="match status" value="1"/>
</dbReference>
<evidence type="ECO:0000313" key="6">
    <source>
        <dbReference type="Proteomes" id="UP001207605"/>
    </source>
</evidence>
<dbReference type="InterPro" id="IPR019734">
    <property type="entry name" value="TPR_rpt"/>
</dbReference>
<comment type="caution">
    <text evidence="5">The sequence shown here is derived from an EMBL/GenBank/DDBJ whole genome shotgun (WGS) entry which is preliminary data.</text>
</comment>
<keyword evidence="1" id="KW-0677">Repeat</keyword>
<accession>A0ABT2S4R6</accession>
<evidence type="ECO:0000256" key="2">
    <source>
        <dbReference type="ARBA" id="ARBA00022803"/>
    </source>
</evidence>
<keyword evidence="6" id="KW-1185">Reference proteome</keyword>
<dbReference type="RefSeq" id="WP_262581087.1">
    <property type="nucleotide sequence ID" value="NZ_JAOQJV010000003.1"/>
</dbReference>
<evidence type="ECO:0000256" key="3">
    <source>
        <dbReference type="PROSITE-ProRule" id="PRU00339"/>
    </source>
</evidence>
<keyword evidence="2 3" id="KW-0802">TPR repeat</keyword>
<evidence type="ECO:0000313" key="5">
    <source>
        <dbReference type="EMBL" id="MCU6699518.1"/>
    </source>
</evidence>
<protein>
    <submittedName>
        <fullName evidence="5">DUF4037 domain-containing protein</fullName>
    </submittedName>
</protein>
<dbReference type="SUPFAM" id="SSF48452">
    <property type="entry name" value="TPR-like"/>
    <property type="match status" value="1"/>
</dbReference>
<feature type="domain" description="DUF4037" evidence="4">
    <location>
        <begin position="405"/>
        <end position="503"/>
    </location>
</feature>
<dbReference type="EMBL" id="JAOQJV010000003">
    <property type="protein sequence ID" value="MCU6699518.1"/>
    <property type="molecule type" value="Genomic_DNA"/>
</dbReference>
<dbReference type="PROSITE" id="PS50005">
    <property type="entry name" value="TPR"/>
    <property type="match status" value="1"/>
</dbReference>
<gene>
    <name evidence="5" type="ORF">OCV65_04615</name>
</gene>
<dbReference type="PANTHER" id="PTHR45641">
    <property type="entry name" value="TETRATRICOPEPTIDE REPEAT PROTEIN (AFU_ORTHOLOGUE AFUA_6G03870)"/>
    <property type="match status" value="1"/>
</dbReference>
<dbReference type="PANTHER" id="PTHR45641:SF19">
    <property type="entry name" value="NEPHROCYSTIN-3"/>
    <property type="match status" value="1"/>
</dbReference>
<dbReference type="Pfam" id="PF13228">
    <property type="entry name" value="DUF4037"/>
    <property type="match status" value="1"/>
</dbReference>
<organism evidence="5 6">
    <name type="scientific">Dorea ammoniilytica</name>
    <dbReference type="NCBI Taxonomy" id="2981788"/>
    <lineage>
        <taxon>Bacteria</taxon>
        <taxon>Bacillati</taxon>
        <taxon>Bacillota</taxon>
        <taxon>Clostridia</taxon>
        <taxon>Lachnospirales</taxon>
        <taxon>Lachnospiraceae</taxon>
        <taxon>Dorea</taxon>
    </lineage>
</organism>
<feature type="repeat" description="TPR" evidence="3">
    <location>
        <begin position="210"/>
        <end position="243"/>
    </location>
</feature>
<dbReference type="InterPro" id="IPR025117">
    <property type="entry name" value="DUF4037"/>
</dbReference>